<dbReference type="AlphaFoldDB" id="A0A2R8FCJ3"/>
<organism evidence="1 2">
    <name type="scientific">Chlamydia serpentis</name>
    <dbReference type="NCBI Taxonomy" id="1967782"/>
    <lineage>
        <taxon>Bacteria</taxon>
        <taxon>Pseudomonadati</taxon>
        <taxon>Chlamydiota</taxon>
        <taxon>Chlamydiia</taxon>
        <taxon>Chlamydiales</taxon>
        <taxon>Chlamydiaceae</taxon>
        <taxon>Chlamydia/Chlamydophila group</taxon>
        <taxon>Chlamydia</taxon>
    </lineage>
</organism>
<evidence type="ECO:0000313" key="1">
    <source>
        <dbReference type="EMBL" id="SPN73977.1"/>
    </source>
</evidence>
<proteinExistence type="predicted"/>
<sequence length="175" mass="20766">MGCIFYVIVSSILLGSCLGAYCQLYYSVKSIVCSWDVLMIHALEKRYALISLAHLIGEEDFQSKREIDFLLKCDKMPWRSFLKNSHDILPTFKEMEDLLPERLQIFLKDLENIQSEDQVIFYIENFWASKNLFDFEIFAYEQAVEKYVKLRQRMSLRLACSLFRFLDLPVIQFSR</sequence>
<dbReference type="RefSeq" id="WP_108896913.1">
    <property type="nucleotide sequence ID" value="NZ_LT993738.1"/>
</dbReference>
<reference evidence="2" key="1">
    <citation type="submission" date="2017-11" db="EMBL/GenBank/DDBJ databases">
        <authorList>
            <person name="Seth-Smith MB H."/>
        </authorList>
    </citation>
    <scope>NUCLEOTIDE SEQUENCE [LARGE SCALE GENOMIC DNA]</scope>
</reference>
<dbReference type="KEGG" id="csee:C10C_0835"/>
<keyword evidence="2" id="KW-1185">Reference proteome</keyword>
<protein>
    <submittedName>
        <fullName evidence="1">Uncharacterized protein</fullName>
    </submittedName>
</protein>
<gene>
    <name evidence="1" type="ORF">C10C_0835</name>
</gene>
<dbReference type="OrthoDB" id="18968at2"/>
<evidence type="ECO:0000313" key="2">
    <source>
        <dbReference type="Proteomes" id="UP000244926"/>
    </source>
</evidence>
<name>A0A2R8FCJ3_9CHLA</name>
<dbReference type="Proteomes" id="UP000244926">
    <property type="component" value="Chromosome I"/>
</dbReference>
<dbReference type="EMBL" id="LT993738">
    <property type="protein sequence ID" value="SPN73977.1"/>
    <property type="molecule type" value="Genomic_DNA"/>
</dbReference>
<accession>A0A2R8FCJ3</accession>